<evidence type="ECO:0000313" key="2">
    <source>
        <dbReference type="EMBL" id="PZR13580.1"/>
    </source>
</evidence>
<dbReference type="GO" id="GO:0008883">
    <property type="term" value="F:glutamyl-tRNA reductase activity"/>
    <property type="evidence" value="ECO:0007669"/>
    <property type="project" value="InterPro"/>
</dbReference>
<organism evidence="2 3">
    <name type="scientific">Archangium gephyra</name>
    <dbReference type="NCBI Taxonomy" id="48"/>
    <lineage>
        <taxon>Bacteria</taxon>
        <taxon>Pseudomonadati</taxon>
        <taxon>Myxococcota</taxon>
        <taxon>Myxococcia</taxon>
        <taxon>Myxococcales</taxon>
        <taxon>Cystobacterineae</taxon>
        <taxon>Archangiaceae</taxon>
        <taxon>Archangium</taxon>
    </lineage>
</organism>
<dbReference type="InterPro" id="IPR015895">
    <property type="entry name" value="4pyrrol_synth_GluRdtase_N"/>
</dbReference>
<dbReference type="GO" id="GO:0019353">
    <property type="term" value="P:protoporphyrinogen IX biosynthetic process from glutamate"/>
    <property type="evidence" value="ECO:0007669"/>
    <property type="project" value="TreeGrafter"/>
</dbReference>
<comment type="caution">
    <text evidence="2">The sequence shown here is derived from an EMBL/GenBank/DDBJ whole genome shotgun (WGS) entry which is preliminary data.</text>
</comment>
<dbReference type="PANTHER" id="PTHR43013">
    <property type="entry name" value="GLUTAMYL-TRNA REDUCTASE"/>
    <property type="match status" value="1"/>
</dbReference>
<gene>
    <name evidence="2" type="ORF">DI536_12590</name>
</gene>
<reference evidence="2 3" key="1">
    <citation type="submission" date="2017-08" db="EMBL/GenBank/DDBJ databases">
        <title>Infants hospitalized years apart are colonized by the same room-sourced microbial strains.</title>
        <authorList>
            <person name="Brooks B."/>
            <person name="Olm M.R."/>
            <person name="Firek B.A."/>
            <person name="Baker R."/>
            <person name="Thomas B.C."/>
            <person name="Morowitz M.J."/>
            <person name="Banfield J.F."/>
        </authorList>
    </citation>
    <scope>NUCLEOTIDE SEQUENCE [LARGE SCALE GENOMIC DNA]</scope>
    <source>
        <strain evidence="2">S2_003_000_R2_14</strain>
    </source>
</reference>
<dbReference type="Pfam" id="PF05201">
    <property type="entry name" value="GlutR_N"/>
    <property type="match status" value="1"/>
</dbReference>
<evidence type="ECO:0000313" key="3">
    <source>
        <dbReference type="Proteomes" id="UP000249061"/>
    </source>
</evidence>
<feature type="domain" description="Glutamyl-tRNA reductase N-terminal" evidence="1">
    <location>
        <begin position="8"/>
        <end position="140"/>
    </location>
</feature>
<name>A0A2W5TDG0_9BACT</name>
<dbReference type="Gene3D" id="3.30.460.30">
    <property type="entry name" value="Glutamyl-tRNA reductase, N-terminal domain"/>
    <property type="match status" value="1"/>
</dbReference>
<accession>A0A2W5TDG0</accession>
<proteinExistence type="predicted"/>
<dbReference type="SUPFAM" id="SSF69742">
    <property type="entry name" value="Glutamyl tRNA-reductase catalytic, N-terminal domain"/>
    <property type="match status" value="1"/>
</dbReference>
<dbReference type="Proteomes" id="UP000249061">
    <property type="component" value="Unassembled WGS sequence"/>
</dbReference>
<dbReference type="InterPro" id="IPR036343">
    <property type="entry name" value="GluRdtase_N_sf"/>
</dbReference>
<dbReference type="PANTHER" id="PTHR43013:SF1">
    <property type="entry name" value="GLUTAMYL-TRNA REDUCTASE"/>
    <property type="match status" value="1"/>
</dbReference>
<dbReference type="AlphaFoldDB" id="A0A2W5TDG0"/>
<dbReference type="EMBL" id="QFQP01000009">
    <property type="protein sequence ID" value="PZR13580.1"/>
    <property type="molecule type" value="Genomic_DNA"/>
</dbReference>
<protein>
    <recommendedName>
        <fullName evidence="1">Glutamyl-tRNA reductase N-terminal domain-containing protein</fullName>
    </recommendedName>
</protein>
<dbReference type="GO" id="GO:0050661">
    <property type="term" value="F:NADP binding"/>
    <property type="evidence" value="ECO:0007669"/>
    <property type="project" value="InterPro"/>
</dbReference>
<sequence length="354" mass="38415">MSPSIAVVGASWRSASTLVRARLSEVAAEPLSSLRESGYVAGAACISTCSRTEWVLTADQPEWAGNLLRSALAARLPELEPSTLTVRAGASAVNYLLRVAVGLDSVAEGEGAVGRQVLRSFEHARASGMSDRRLRHVWKHVERLIHLRRDAVPASRGLGVQTLVREVLQERGVRSVAVIGRGDFGLAMERGLKLVSGWDVTTWTRQTMDEFHLRARRFDAVVVCTGAAHAWLELPEHAGFCVDTGSPPQVRVASGWSVVGLDALLSRPERALEDEERERLEQLVSDSATALSAGLQVRAPSQALAAIDAERAQFLNQELPSLLTGLSPAEARRVRRAVSAFTHKLIQRTREATS</sequence>
<evidence type="ECO:0000259" key="1">
    <source>
        <dbReference type="Pfam" id="PF05201"/>
    </source>
</evidence>